<feature type="transmembrane region" description="Helical" evidence="1">
    <location>
        <begin position="377"/>
        <end position="397"/>
    </location>
</feature>
<feature type="transmembrane region" description="Helical" evidence="1">
    <location>
        <begin position="146"/>
        <end position="169"/>
    </location>
</feature>
<feature type="transmembrane region" description="Helical" evidence="1">
    <location>
        <begin position="181"/>
        <end position="200"/>
    </location>
</feature>
<evidence type="ECO:0000259" key="2">
    <source>
        <dbReference type="Pfam" id="PF19830"/>
    </source>
</evidence>
<keyword evidence="1" id="KW-1133">Transmembrane helix</keyword>
<protein>
    <recommendedName>
        <fullName evidence="2">DUF6311 domain-containing protein</fullName>
    </recommendedName>
</protein>
<keyword evidence="1" id="KW-0812">Transmembrane</keyword>
<dbReference type="AlphaFoldDB" id="A0A1A8Z3U1"/>
<feature type="transmembrane region" description="Helical" evidence="1">
    <location>
        <begin position="417"/>
        <end position="439"/>
    </location>
</feature>
<sequence>MPLAEPRAESPPYADTLTGIVPAPRGVAVAPELAAPRASSDAGPGRSTPRRRWTPRRLDLAAYGVFLLAALWVTSRIWIDPDGRVAALYSSDPAQVQFFLAHSVRVVLHGEFPFFTDRFNYPDGVNLMANTAILALGIPMVPVTVLFGPAVSFVTLVTLGLAGTAAAWYRMLARHVVRNRLAAAVGGWFCGFSPAMLSHANWHPNIISQFLLPFIVWRVLVLTRSTRPLRDGVLLALLVTAQAFINEEILLFTALACGVFLFAVVAQERRRWAAAWRPLGVGLAVCAVLAGALLAYPLWVQFAGPMAYHGLSDTVRDYGNDIASFFAPGSPTIGGSERANVNLAPNYSEENAFFGWSLSLLTVGIVVWLRREVMVRALAATGLFFAVLSLGERVSWWDRELIVGPWELLVRLPLLDAVVPTRFGLITTVVVGVLLAIAVERAWSLRTFDRRTARTLTAAGLVLALLPIAPMPLQVTTRPAVPEFITADRWRRYVGPDQTLVPVPVPSMGHTDPMRWAASTDLAFRIPGGYFLAPRNGVTGDPGRFGGRPSGIGALLAEVAATGRTPELDDRQRRRCLDELRHWRAAIVVLPLDQPNAEPLRRTVEQLVGPARQELDVWLWDVRALSS</sequence>
<keyword evidence="4" id="KW-1185">Reference proteome</keyword>
<name>A0A1A8Z3U1_9ACTN</name>
<dbReference type="InterPro" id="IPR046278">
    <property type="entry name" value="DUF6311"/>
</dbReference>
<feature type="transmembrane region" description="Helical" evidence="1">
    <location>
        <begin position="251"/>
        <end position="267"/>
    </location>
</feature>
<evidence type="ECO:0000313" key="3">
    <source>
        <dbReference type="EMBL" id="SBT38452.1"/>
    </source>
</evidence>
<evidence type="ECO:0000313" key="4">
    <source>
        <dbReference type="Proteomes" id="UP000198765"/>
    </source>
</evidence>
<organism evidence="3 4">
    <name type="scientific">Micromonospora narathiwatensis</name>
    <dbReference type="NCBI Taxonomy" id="299146"/>
    <lineage>
        <taxon>Bacteria</taxon>
        <taxon>Bacillati</taxon>
        <taxon>Actinomycetota</taxon>
        <taxon>Actinomycetes</taxon>
        <taxon>Micromonosporales</taxon>
        <taxon>Micromonosporaceae</taxon>
        <taxon>Micromonospora</taxon>
    </lineage>
</organism>
<feature type="transmembrane region" description="Helical" evidence="1">
    <location>
        <begin position="60"/>
        <end position="79"/>
    </location>
</feature>
<dbReference type="Pfam" id="PF19830">
    <property type="entry name" value="DUF6311"/>
    <property type="match status" value="1"/>
</dbReference>
<proteinExistence type="predicted"/>
<keyword evidence="1" id="KW-0472">Membrane</keyword>
<dbReference type="Proteomes" id="UP000198765">
    <property type="component" value="Chromosome I"/>
</dbReference>
<feature type="transmembrane region" description="Helical" evidence="1">
    <location>
        <begin position="353"/>
        <end position="370"/>
    </location>
</feature>
<feature type="transmembrane region" description="Helical" evidence="1">
    <location>
        <begin position="279"/>
        <end position="299"/>
    </location>
</feature>
<gene>
    <name evidence="3" type="ORF">GA0070621_0398</name>
</gene>
<dbReference type="PATRIC" id="fig|299146.4.peg.400"/>
<evidence type="ECO:0000256" key="1">
    <source>
        <dbReference type="SAM" id="Phobius"/>
    </source>
</evidence>
<feature type="domain" description="DUF6311" evidence="2">
    <location>
        <begin position="69"/>
        <end position="407"/>
    </location>
</feature>
<accession>A0A1A8Z3U1</accession>
<dbReference type="EMBL" id="LT594324">
    <property type="protein sequence ID" value="SBT38452.1"/>
    <property type="molecule type" value="Genomic_DNA"/>
</dbReference>
<dbReference type="RefSeq" id="WP_167666506.1">
    <property type="nucleotide sequence ID" value="NZ_LT594324.1"/>
</dbReference>
<reference evidence="3 4" key="1">
    <citation type="submission" date="2016-06" db="EMBL/GenBank/DDBJ databases">
        <authorList>
            <person name="Kjaerup R.B."/>
            <person name="Dalgaard T.S."/>
            <person name="Juul-Madsen H.R."/>
        </authorList>
    </citation>
    <scope>NUCLEOTIDE SEQUENCE [LARGE SCALE GENOMIC DNA]</scope>
    <source>
        <strain evidence="3 4">DSM 45248</strain>
    </source>
</reference>